<dbReference type="FunFam" id="3.40.50.300:FF:000006">
    <property type="entry name" value="DNA-binding transcriptional regulator NtrC"/>
    <property type="match status" value="1"/>
</dbReference>
<dbReference type="InterPro" id="IPR058031">
    <property type="entry name" value="AAA_lid_NorR"/>
</dbReference>
<keyword evidence="9" id="KW-0010">Activator</keyword>
<dbReference type="PRINTS" id="PR01590">
    <property type="entry name" value="HTHFIS"/>
</dbReference>
<name>A0A1Z4VUW8_9GAMM</name>
<evidence type="ECO:0000256" key="6">
    <source>
        <dbReference type="ARBA" id="ARBA00023012"/>
    </source>
</evidence>
<dbReference type="KEGG" id="ttc:FOKN1_3072"/>
<gene>
    <name evidence="14" type="ORF">FOKN1_3072</name>
</gene>
<dbReference type="FunFam" id="3.40.50.2300:FF:000018">
    <property type="entry name" value="DNA-binding transcriptional regulator NtrC"/>
    <property type="match status" value="1"/>
</dbReference>
<dbReference type="PROSITE" id="PS50045">
    <property type="entry name" value="SIGMA54_INTERACT_4"/>
    <property type="match status" value="1"/>
</dbReference>
<keyword evidence="15" id="KW-1185">Reference proteome</keyword>
<dbReference type="Pfam" id="PF25601">
    <property type="entry name" value="AAA_lid_14"/>
    <property type="match status" value="1"/>
</dbReference>
<dbReference type="InterPro" id="IPR027417">
    <property type="entry name" value="P-loop_NTPase"/>
</dbReference>
<dbReference type="GO" id="GO:0006355">
    <property type="term" value="P:regulation of DNA-templated transcription"/>
    <property type="evidence" value="ECO:0007669"/>
    <property type="project" value="InterPro"/>
</dbReference>
<keyword evidence="2" id="KW-0963">Cytoplasm</keyword>
<keyword evidence="10" id="KW-0804">Transcription</keyword>
<dbReference type="GO" id="GO:0000160">
    <property type="term" value="P:phosphorelay signal transduction system"/>
    <property type="evidence" value="ECO:0007669"/>
    <property type="project" value="UniProtKB-KW"/>
</dbReference>
<keyword evidence="5" id="KW-0067">ATP-binding</keyword>
<dbReference type="GO" id="GO:0005524">
    <property type="term" value="F:ATP binding"/>
    <property type="evidence" value="ECO:0007669"/>
    <property type="project" value="UniProtKB-KW"/>
</dbReference>
<evidence type="ECO:0000256" key="2">
    <source>
        <dbReference type="ARBA" id="ARBA00022490"/>
    </source>
</evidence>
<evidence type="ECO:0000256" key="8">
    <source>
        <dbReference type="ARBA" id="ARBA00023125"/>
    </source>
</evidence>
<dbReference type="EMBL" id="AP018052">
    <property type="protein sequence ID" value="BAZ95429.1"/>
    <property type="molecule type" value="Genomic_DNA"/>
</dbReference>
<dbReference type="InterPro" id="IPR011006">
    <property type="entry name" value="CheY-like_superfamily"/>
</dbReference>
<evidence type="ECO:0000259" key="13">
    <source>
        <dbReference type="PROSITE" id="PS50110"/>
    </source>
</evidence>
<dbReference type="AlphaFoldDB" id="A0A1Z4VUW8"/>
<dbReference type="PROSITE" id="PS50110">
    <property type="entry name" value="RESPONSE_REGULATORY"/>
    <property type="match status" value="1"/>
</dbReference>
<dbReference type="SMART" id="SM00382">
    <property type="entry name" value="AAA"/>
    <property type="match status" value="1"/>
</dbReference>
<dbReference type="InterPro" id="IPR002197">
    <property type="entry name" value="HTH_Fis"/>
</dbReference>
<keyword evidence="8" id="KW-0238">DNA-binding</keyword>
<keyword evidence="3 11" id="KW-0597">Phosphoprotein</keyword>
<evidence type="ECO:0000256" key="1">
    <source>
        <dbReference type="ARBA" id="ARBA00004496"/>
    </source>
</evidence>
<sequence length="469" mass="52565">MSATAAETNETTNPGARPLVLVCEDDAAMRELVASVISRLDVEVVQADSSQHALDFIENNDVALLVTDLKMPGVDGMQLLKFARSHNPMTQVAIITGYASVESAIDALKSGAFDYIKKPFDNDELFCVVERALEHYQLRRENHELREQNRLIRGEDEGFVGRSQSVSRMRKLIDAAAEFDCTVLITGESGCGKELVARQIHEQSGRRDKSFVAINCAAIPENIIESELFGYVRGAFTGAERNKSGLFEAADGGTLFLDEINNASLSLQAKLLRVLQDGAFYRMGDTTPRSVNVRVLAASNRSIQDLIAKGDFREDLYYRLKVIEIHIPALRERRDDIPLLVNHLVNHISARLGKRVRGVSTRVLGAFMRYEWPGNVRELENMLERMIILAEGELIDVDLLPPEITESREQVGKALDYMAPQSLEDIEAYFIKKTLRETGGDRGLTAEILGIDKSTLWRKIKRYHLNDKE</sequence>
<reference evidence="14 15" key="1">
    <citation type="submission" date="2017-05" db="EMBL/GenBank/DDBJ databases">
        <title>Thiocyanate degradation by Thiohalobacter thiocyanaticus FOKN1.</title>
        <authorList>
            <person name="Oshiki M."/>
            <person name="Fukushima T."/>
            <person name="Kawano S."/>
            <person name="Nakagawa J."/>
        </authorList>
    </citation>
    <scope>NUCLEOTIDE SEQUENCE [LARGE SCALE GENOMIC DNA]</scope>
    <source>
        <strain evidence="14 15">FOKN1</strain>
    </source>
</reference>
<dbReference type="SUPFAM" id="SSF52540">
    <property type="entry name" value="P-loop containing nucleoside triphosphate hydrolases"/>
    <property type="match status" value="1"/>
</dbReference>
<evidence type="ECO:0000256" key="7">
    <source>
        <dbReference type="ARBA" id="ARBA00023015"/>
    </source>
</evidence>
<dbReference type="SMART" id="SM00448">
    <property type="entry name" value="REC"/>
    <property type="match status" value="1"/>
</dbReference>
<comment type="subcellular location">
    <subcellularLocation>
        <location evidence="1">Cytoplasm</location>
    </subcellularLocation>
</comment>
<dbReference type="Proteomes" id="UP000218765">
    <property type="component" value="Chromosome"/>
</dbReference>
<protein>
    <submittedName>
        <fullName evidence="14">Transcriptional regulator</fullName>
    </submittedName>
</protein>
<dbReference type="InterPro" id="IPR002078">
    <property type="entry name" value="Sigma_54_int"/>
</dbReference>
<evidence type="ECO:0000256" key="9">
    <source>
        <dbReference type="ARBA" id="ARBA00023159"/>
    </source>
</evidence>
<dbReference type="SUPFAM" id="SSF46689">
    <property type="entry name" value="Homeodomain-like"/>
    <property type="match status" value="1"/>
</dbReference>
<dbReference type="Gene3D" id="1.10.8.60">
    <property type="match status" value="1"/>
</dbReference>
<dbReference type="CDD" id="cd00009">
    <property type="entry name" value="AAA"/>
    <property type="match status" value="1"/>
</dbReference>
<dbReference type="GO" id="GO:0005737">
    <property type="term" value="C:cytoplasm"/>
    <property type="evidence" value="ECO:0007669"/>
    <property type="project" value="UniProtKB-SubCell"/>
</dbReference>
<dbReference type="Gene3D" id="3.40.50.300">
    <property type="entry name" value="P-loop containing nucleotide triphosphate hydrolases"/>
    <property type="match status" value="1"/>
</dbReference>
<dbReference type="OrthoDB" id="9804019at2"/>
<dbReference type="GO" id="GO:0043565">
    <property type="term" value="F:sequence-specific DNA binding"/>
    <property type="evidence" value="ECO:0007669"/>
    <property type="project" value="InterPro"/>
</dbReference>
<dbReference type="Pfam" id="PF00158">
    <property type="entry name" value="Sigma54_activat"/>
    <property type="match status" value="1"/>
</dbReference>
<evidence type="ECO:0000256" key="10">
    <source>
        <dbReference type="ARBA" id="ARBA00023163"/>
    </source>
</evidence>
<evidence type="ECO:0000256" key="4">
    <source>
        <dbReference type="ARBA" id="ARBA00022741"/>
    </source>
</evidence>
<keyword evidence="4" id="KW-0547">Nucleotide-binding</keyword>
<dbReference type="Gene3D" id="3.40.50.2300">
    <property type="match status" value="1"/>
</dbReference>
<evidence type="ECO:0000313" key="14">
    <source>
        <dbReference type="EMBL" id="BAZ95429.1"/>
    </source>
</evidence>
<dbReference type="InterPro" id="IPR001789">
    <property type="entry name" value="Sig_transdc_resp-reg_receiver"/>
</dbReference>
<proteinExistence type="predicted"/>
<keyword evidence="7" id="KW-0805">Transcription regulation</keyword>
<feature type="domain" description="Response regulatory" evidence="13">
    <location>
        <begin position="19"/>
        <end position="133"/>
    </location>
</feature>
<feature type="modified residue" description="4-aspartylphosphate" evidence="11">
    <location>
        <position position="68"/>
    </location>
</feature>
<dbReference type="InterPro" id="IPR009057">
    <property type="entry name" value="Homeodomain-like_sf"/>
</dbReference>
<dbReference type="Pfam" id="PF02954">
    <property type="entry name" value="HTH_8"/>
    <property type="match status" value="1"/>
</dbReference>
<dbReference type="Pfam" id="PF00072">
    <property type="entry name" value="Response_reg"/>
    <property type="match status" value="1"/>
</dbReference>
<evidence type="ECO:0000256" key="11">
    <source>
        <dbReference type="PROSITE-ProRule" id="PRU00169"/>
    </source>
</evidence>
<dbReference type="PROSITE" id="PS00676">
    <property type="entry name" value="SIGMA54_INTERACT_2"/>
    <property type="match status" value="1"/>
</dbReference>
<dbReference type="InterPro" id="IPR025943">
    <property type="entry name" value="Sigma_54_int_dom_ATP-bd_2"/>
</dbReference>
<dbReference type="PANTHER" id="PTHR32071">
    <property type="entry name" value="TRANSCRIPTIONAL REGULATORY PROTEIN"/>
    <property type="match status" value="1"/>
</dbReference>
<dbReference type="SUPFAM" id="SSF52172">
    <property type="entry name" value="CheY-like"/>
    <property type="match status" value="1"/>
</dbReference>
<accession>A0A1Z4VUW8</accession>
<evidence type="ECO:0000259" key="12">
    <source>
        <dbReference type="PROSITE" id="PS50045"/>
    </source>
</evidence>
<evidence type="ECO:0000256" key="5">
    <source>
        <dbReference type="ARBA" id="ARBA00022840"/>
    </source>
</evidence>
<evidence type="ECO:0000313" key="15">
    <source>
        <dbReference type="Proteomes" id="UP000218765"/>
    </source>
</evidence>
<evidence type="ECO:0000256" key="3">
    <source>
        <dbReference type="ARBA" id="ARBA00022553"/>
    </source>
</evidence>
<feature type="domain" description="Sigma-54 factor interaction" evidence="12">
    <location>
        <begin position="159"/>
        <end position="388"/>
    </location>
</feature>
<dbReference type="InterPro" id="IPR025944">
    <property type="entry name" value="Sigma_54_int_dom_CS"/>
</dbReference>
<keyword evidence="6" id="KW-0902">Two-component regulatory system</keyword>
<dbReference type="PROSITE" id="PS00688">
    <property type="entry name" value="SIGMA54_INTERACT_3"/>
    <property type="match status" value="1"/>
</dbReference>
<dbReference type="Gene3D" id="1.10.10.60">
    <property type="entry name" value="Homeodomain-like"/>
    <property type="match status" value="1"/>
</dbReference>
<organism evidence="14 15">
    <name type="scientific">Thiohalobacter thiocyanaticus</name>
    <dbReference type="NCBI Taxonomy" id="585455"/>
    <lineage>
        <taxon>Bacteria</taxon>
        <taxon>Pseudomonadati</taxon>
        <taxon>Pseudomonadota</taxon>
        <taxon>Gammaproteobacteria</taxon>
        <taxon>Thiohalobacterales</taxon>
        <taxon>Thiohalobacteraceae</taxon>
        <taxon>Thiohalobacter</taxon>
    </lineage>
</organism>
<dbReference type="FunFam" id="1.10.8.60:FF:000014">
    <property type="entry name" value="DNA-binding transcriptional regulator NtrC"/>
    <property type="match status" value="1"/>
</dbReference>
<dbReference type="InterPro" id="IPR003593">
    <property type="entry name" value="AAA+_ATPase"/>
</dbReference>